<keyword evidence="1" id="KW-0472">Membrane</keyword>
<proteinExistence type="predicted"/>
<accession>A0A8C2VT54</accession>
<evidence type="ECO:0000256" key="1">
    <source>
        <dbReference type="SAM" id="Phobius"/>
    </source>
</evidence>
<keyword evidence="1" id="KW-1133">Transmembrane helix</keyword>
<feature type="transmembrane region" description="Helical" evidence="1">
    <location>
        <begin position="43"/>
        <end position="68"/>
    </location>
</feature>
<protein>
    <submittedName>
        <fullName evidence="2">Uncharacterized protein</fullName>
    </submittedName>
</protein>
<reference evidence="2" key="2">
    <citation type="submission" date="2025-09" db="UniProtKB">
        <authorList>
            <consortium name="Ensembl"/>
        </authorList>
    </citation>
    <scope>IDENTIFICATION</scope>
</reference>
<dbReference type="Proteomes" id="UP000694398">
    <property type="component" value="Unassembled WGS sequence"/>
</dbReference>
<dbReference type="Ensembl" id="ENSCLAT00000020350.1">
    <property type="protein sequence ID" value="ENSCLAP00000020155.1"/>
    <property type="gene ID" value="ENSCLAG00000013809.1"/>
</dbReference>
<organism evidence="2 3">
    <name type="scientific">Chinchilla lanigera</name>
    <name type="common">Long-tailed chinchilla</name>
    <name type="synonym">Chinchilla villidera</name>
    <dbReference type="NCBI Taxonomy" id="34839"/>
    <lineage>
        <taxon>Eukaryota</taxon>
        <taxon>Metazoa</taxon>
        <taxon>Chordata</taxon>
        <taxon>Craniata</taxon>
        <taxon>Vertebrata</taxon>
        <taxon>Euteleostomi</taxon>
        <taxon>Mammalia</taxon>
        <taxon>Eutheria</taxon>
        <taxon>Euarchontoglires</taxon>
        <taxon>Glires</taxon>
        <taxon>Rodentia</taxon>
        <taxon>Hystricomorpha</taxon>
        <taxon>Chinchillidae</taxon>
        <taxon>Chinchilla</taxon>
    </lineage>
</organism>
<dbReference type="AlphaFoldDB" id="A0A8C2VT54"/>
<name>A0A8C2VT54_CHILA</name>
<keyword evidence="1" id="KW-0812">Transmembrane</keyword>
<evidence type="ECO:0000313" key="3">
    <source>
        <dbReference type="Proteomes" id="UP000694398"/>
    </source>
</evidence>
<evidence type="ECO:0000313" key="2">
    <source>
        <dbReference type="Ensembl" id="ENSCLAP00000020155.1"/>
    </source>
</evidence>
<reference evidence="2" key="1">
    <citation type="submission" date="2025-08" db="UniProtKB">
        <authorList>
            <consortium name="Ensembl"/>
        </authorList>
    </citation>
    <scope>IDENTIFICATION</scope>
</reference>
<keyword evidence="3" id="KW-1185">Reference proteome</keyword>
<sequence>MLEVSIWLSMSQGNFATFSPSLPLLSVANRIFAIGTIVMVTSFLAFFIVLLIILLTELILLILFLVYVDKVNENAKQDLKEGLLLYNTENNVGLQNAWDVIQAKGNWHLVLGESTA</sequence>
<dbReference type="GeneTree" id="ENSGT00940000158225"/>